<dbReference type="EMBL" id="JASOIH010000001">
    <property type="protein sequence ID" value="MDK6898493.1"/>
    <property type="molecule type" value="Genomic_DNA"/>
</dbReference>
<evidence type="ECO:0000313" key="2">
    <source>
        <dbReference type="EMBL" id="MDK6898493.1"/>
    </source>
</evidence>
<sequence length="306" mass="35483">MNEVTLSNNLQQIELDLRQENEQIGKSIWKIGCMLKHVKENDLTHGQFMDWYKNLGYNKNFVSKAITIADKLSNFPTLGNIGTEALYLIATLPDEQKQEQIERIESGDNPTVRELQEIKRENNRLKSENARLEQQKENLAEQALSAKIVEKEVIKEVIPDDYESTKQLNQTLLGKNKELSKMVDDALQHEEYLKSQLKEFYAKRDEVNHKSAKYDELTEAIKQSEGKLNSYQKKIASYKNITELLKKGDLLLLEMSGLIYADETHYIQRDGLIKQEFDSLVDRGLKLFNDLDMKRKNTEILEGEVL</sequence>
<organism evidence="2 3">
    <name type="scientific">Streptococcus agalactiae</name>
    <dbReference type="NCBI Taxonomy" id="1311"/>
    <lineage>
        <taxon>Bacteria</taxon>
        <taxon>Bacillati</taxon>
        <taxon>Bacillota</taxon>
        <taxon>Bacilli</taxon>
        <taxon>Lactobacillales</taxon>
        <taxon>Streptococcaceae</taxon>
        <taxon>Streptococcus</taxon>
    </lineage>
</organism>
<gene>
    <name evidence="2" type="ORF">QP229_00555</name>
</gene>
<evidence type="ECO:0000313" key="3">
    <source>
        <dbReference type="Proteomes" id="UP001230629"/>
    </source>
</evidence>
<keyword evidence="1" id="KW-0175">Coiled coil</keyword>
<feature type="coiled-coil region" evidence="1">
    <location>
        <begin position="115"/>
        <end position="152"/>
    </location>
</feature>
<dbReference type="Proteomes" id="UP001230629">
    <property type="component" value="Unassembled WGS sequence"/>
</dbReference>
<reference evidence="2" key="1">
    <citation type="submission" date="2023-05" db="EMBL/GenBank/DDBJ databases">
        <title>Cataloging the Phylogenetic Diversity of Human Bladder Bacteria.</title>
        <authorList>
            <person name="Du J."/>
        </authorList>
    </citation>
    <scope>NUCLEOTIDE SEQUENCE</scope>
    <source>
        <strain evidence="2">UMB8703</strain>
    </source>
</reference>
<feature type="coiled-coil region" evidence="1">
    <location>
        <begin position="214"/>
        <end position="241"/>
    </location>
</feature>
<comment type="caution">
    <text evidence="2">The sequence shown here is derived from an EMBL/GenBank/DDBJ whole genome shotgun (WGS) entry which is preliminary data.</text>
</comment>
<evidence type="ECO:0000256" key="1">
    <source>
        <dbReference type="SAM" id="Coils"/>
    </source>
</evidence>
<dbReference type="RefSeq" id="WP_001006813.1">
    <property type="nucleotide sequence ID" value="NZ_CABMHV010000006.1"/>
</dbReference>
<proteinExistence type="predicted"/>
<accession>A0AAW6XLS5</accession>
<dbReference type="AlphaFoldDB" id="A0AAW6XLS5"/>
<protein>
    <submittedName>
        <fullName evidence="2">DUF3102 domain-containing protein</fullName>
    </submittedName>
</protein>
<name>A0AAW6XLS5_STRAG</name>